<dbReference type="GO" id="GO:0070681">
    <property type="term" value="P:glutaminyl-tRNAGln biosynthesis via transamidation"/>
    <property type="evidence" value="ECO:0007669"/>
    <property type="project" value="TreeGrafter"/>
</dbReference>
<organism evidence="2 3">
    <name type="scientific">Nitratiruptor tergarcus DSM 16512</name>
    <dbReference type="NCBI Taxonomy" id="1069081"/>
    <lineage>
        <taxon>Bacteria</taxon>
        <taxon>Pseudomonadati</taxon>
        <taxon>Campylobacterota</taxon>
        <taxon>Epsilonproteobacteria</taxon>
        <taxon>Nautiliales</taxon>
        <taxon>Nitratiruptoraceae</taxon>
        <taxon>Nitratiruptor</taxon>
    </lineage>
</organism>
<dbReference type="Pfam" id="PF02686">
    <property type="entry name" value="GatC"/>
    <property type="match status" value="1"/>
</dbReference>
<gene>
    <name evidence="1" type="primary">gatC</name>
    <name evidence="2" type="ORF">SAMN05660197_1172</name>
</gene>
<dbReference type="InterPro" id="IPR003837">
    <property type="entry name" value="GatC"/>
</dbReference>
<comment type="function">
    <text evidence="1">Allows the formation of correctly charged Asn-tRNA(Asn) or Gln-tRNA(Gln) through the transamidation of misacylated Asp-tRNA(Asn) or Glu-tRNA(Gln) in organisms which lack either or both of asparaginyl-tRNA or glutaminyl-tRNA synthetases. The reaction takes place in the presence of glutamine and ATP through an activated phospho-Asp-tRNA(Asn) or phospho-Glu-tRNA(Gln).</text>
</comment>
<dbReference type="GO" id="GO:0050566">
    <property type="term" value="F:asparaginyl-tRNA synthase (glutamine-hydrolyzing) activity"/>
    <property type="evidence" value="ECO:0007669"/>
    <property type="project" value="RHEA"/>
</dbReference>
<comment type="catalytic activity">
    <reaction evidence="1">
        <text>L-aspartyl-tRNA(Asn) + L-glutamine + ATP + H2O = L-asparaginyl-tRNA(Asn) + L-glutamate + ADP + phosphate + 2 H(+)</text>
        <dbReference type="Rhea" id="RHEA:14513"/>
        <dbReference type="Rhea" id="RHEA-COMP:9674"/>
        <dbReference type="Rhea" id="RHEA-COMP:9677"/>
        <dbReference type="ChEBI" id="CHEBI:15377"/>
        <dbReference type="ChEBI" id="CHEBI:15378"/>
        <dbReference type="ChEBI" id="CHEBI:29985"/>
        <dbReference type="ChEBI" id="CHEBI:30616"/>
        <dbReference type="ChEBI" id="CHEBI:43474"/>
        <dbReference type="ChEBI" id="CHEBI:58359"/>
        <dbReference type="ChEBI" id="CHEBI:78515"/>
        <dbReference type="ChEBI" id="CHEBI:78516"/>
        <dbReference type="ChEBI" id="CHEBI:456216"/>
    </reaction>
</comment>
<comment type="catalytic activity">
    <reaction evidence="1">
        <text>L-glutamyl-tRNA(Gln) + L-glutamine + ATP + H2O = L-glutaminyl-tRNA(Gln) + L-glutamate + ADP + phosphate + H(+)</text>
        <dbReference type="Rhea" id="RHEA:17521"/>
        <dbReference type="Rhea" id="RHEA-COMP:9681"/>
        <dbReference type="Rhea" id="RHEA-COMP:9684"/>
        <dbReference type="ChEBI" id="CHEBI:15377"/>
        <dbReference type="ChEBI" id="CHEBI:15378"/>
        <dbReference type="ChEBI" id="CHEBI:29985"/>
        <dbReference type="ChEBI" id="CHEBI:30616"/>
        <dbReference type="ChEBI" id="CHEBI:43474"/>
        <dbReference type="ChEBI" id="CHEBI:58359"/>
        <dbReference type="ChEBI" id="CHEBI:78520"/>
        <dbReference type="ChEBI" id="CHEBI:78521"/>
        <dbReference type="ChEBI" id="CHEBI:456216"/>
    </reaction>
</comment>
<dbReference type="GO" id="GO:0006450">
    <property type="term" value="P:regulation of translational fidelity"/>
    <property type="evidence" value="ECO:0007669"/>
    <property type="project" value="InterPro"/>
</dbReference>
<dbReference type="GO" id="GO:0016740">
    <property type="term" value="F:transferase activity"/>
    <property type="evidence" value="ECO:0007669"/>
    <property type="project" value="UniProtKB-KW"/>
</dbReference>
<dbReference type="SUPFAM" id="SSF141000">
    <property type="entry name" value="Glu-tRNAGln amidotransferase C subunit"/>
    <property type="match status" value="1"/>
</dbReference>
<dbReference type="STRING" id="1069081.SAMN05660197_1172"/>
<dbReference type="AlphaFoldDB" id="A0A1W1WT38"/>
<dbReference type="EC" id="6.3.5.-" evidence="1"/>
<keyword evidence="1" id="KW-0436">Ligase</keyword>
<evidence type="ECO:0000256" key="1">
    <source>
        <dbReference type="HAMAP-Rule" id="MF_00122"/>
    </source>
</evidence>
<dbReference type="HAMAP" id="MF_00122">
    <property type="entry name" value="GatC"/>
    <property type="match status" value="1"/>
</dbReference>
<comment type="subunit">
    <text evidence="1">Heterotrimer of A, B and C subunits.</text>
</comment>
<dbReference type="Gene3D" id="1.10.20.60">
    <property type="entry name" value="Glu-tRNAGln amidotransferase C subunit, N-terminal domain"/>
    <property type="match status" value="1"/>
</dbReference>
<dbReference type="GO" id="GO:0005524">
    <property type="term" value="F:ATP binding"/>
    <property type="evidence" value="ECO:0007669"/>
    <property type="project" value="UniProtKB-KW"/>
</dbReference>
<dbReference type="InterPro" id="IPR036113">
    <property type="entry name" value="Asp/Glu-ADT_sf_sub_c"/>
</dbReference>
<evidence type="ECO:0000313" key="3">
    <source>
        <dbReference type="Proteomes" id="UP000192602"/>
    </source>
</evidence>
<dbReference type="OrthoDB" id="9813938at2"/>
<keyword evidence="3" id="KW-1185">Reference proteome</keyword>
<proteinExistence type="inferred from homology"/>
<dbReference type="GO" id="GO:0050567">
    <property type="term" value="F:glutaminyl-tRNA synthase (glutamine-hydrolyzing) activity"/>
    <property type="evidence" value="ECO:0007669"/>
    <property type="project" value="UniProtKB-UniRule"/>
</dbReference>
<accession>A0A1W1WT38</accession>
<keyword evidence="1" id="KW-0648">Protein biosynthesis</keyword>
<evidence type="ECO:0000313" key="2">
    <source>
        <dbReference type="EMBL" id="SMC09365.1"/>
    </source>
</evidence>
<sequence length="97" mass="11264">MKKIDENLLQRLQTLSMIQIKDENRDRILEDLNKFLEFVDVLDELDISSYAATYSPIEASAPLRKDIPQNQSEIGQKILRNAPKSEDDFFIVPKIIE</sequence>
<keyword evidence="1" id="KW-0547">Nucleotide-binding</keyword>
<dbReference type="RefSeq" id="WP_084275597.1">
    <property type="nucleotide sequence ID" value="NZ_AP026671.1"/>
</dbReference>
<protein>
    <recommendedName>
        <fullName evidence="1">Aspartyl/glutamyl-tRNA(Asn/Gln) amidotransferase subunit C</fullName>
        <shortName evidence="1">Asp/Glu-ADT subunit C</shortName>
        <ecNumber evidence="1">6.3.5.-</ecNumber>
    </recommendedName>
</protein>
<dbReference type="NCBIfam" id="TIGR00135">
    <property type="entry name" value="gatC"/>
    <property type="match status" value="1"/>
</dbReference>
<name>A0A1W1WT38_9BACT</name>
<dbReference type="Proteomes" id="UP000192602">
    <property type="component" value="Unassembled WGS sequence"/>
</dbReference>
<keyword evidence="1" id="KW-0067">ATP-binding</keyword>
<keyword evidence="2" id="KW-0808">Transferase</keyword>
<reference evidence="3" key="1">
    <citation type="submission" date="2017-04" db="EMBL/GenBank/DDBJ databases">
        <authorList>
            <person name="Varghese N."/>
            <person name="Submissions S."/>
        </authorList>
    </citation>
    <scope>NUCLEOTIDE SEQUENCE [LARGE SCALE GENOMIC DNA]</scope>
    <source>
        <strain evidence="3">DSM 16512</strain>
    </source>
</reference>
<comment type="similarity">
    <text evidence="1">Belongs to the GatC family.</text>
</comment>
<dbReference type="GO" id="GO:0006412">
    <property type="term" value="P:translation"/>
    <property type="evidence" value="ECO:0007669"/>
    <property type="project" value="UniProtKB-UniRule"/>
</dbReference>
<dbReference type="PANTHER" id="PTHR15004:SF0">
    <property type="entry name" value="GLUTAMYL-TRNA(GLN) AMIDOTRANSFERASE SUBUNIT C, MITOCHONDRIAL"/>
    <property type="match status" value="1"/>
</dbReference>
<dbReference type="PANTHER" id="PTHR15004">
    <property type="entry name" value="GLUTAMYL-TRNA(GLN) AMIDOTRANSFERASE SUBUNIT C, MITOCHONDRIAL"/>
    <property type="match status" value="1"/>
</dbReference>
<dbReference type="EMBL" id="FWWZ01000001">
    <property type="protein sequence ID" value="SMC09365.1"/>
    <property type="molecule type" value="Genomic_DNA"/>
</dbReference>